<reference evidence="3" key="4">
    <citation type="submission" date="2025-09" db="UniProtKB">
        <authorList>
            <consortium name="Ensembl"/>
        </authorList>
    </citation>
    <scope>IDENTIFICATION</scope>
</reference>
<accession>A0AAX7VCW5</accession>
<feature type="coiled-coil region" evidence="1">
    <location>
        <begin position="138"/>
        <end position="165"/>
    </location>
</feature>
<keyword evidence="4" id="KW-1185">Reference proteome</keyword>
<dbReference type="AlphaFoldDB" id="A0AAX7VCW5"/>
<keyword evidence="2" id="KW-0812">Transmembrane</keyword>
<name>A0AAX7VCW5_ASTCA</name>
<reference evidence="3 4" key="1">
    <citation type="submission" date="2018-05" db="EMBL/GenBank/DDBJ databases">
        <authorList>
            <person name="Datahose"/>
        </authorList>
    </citation>
    <scope>NUCLEOTIDE SEQUENCE</scope>
</reference>
<organism evidence="3 4">
    <name type="scientific">Astatotilapia calliptera</name>
    <name type="common">Eastern happy</name>
    <name type="synonym">Chromis callipterus</name>
    <dbReference type="NCBI Taxonomy" id="8154"/>
    <lineage>
        <taxon>Eukaryota</taxon>
        <taxon>Metazoa</taxon>
        <taxon>Chordata</taxon>
        <taxon>Craniata</taxon>
        <taxon>Vertebrata</taxon>
        <taxon>Euteleostomi</taxon>
        <taxon>Actinopterygii</taxon>
        <taxon>Neopterygii</taxon>
        <taxon>Teleostei</taxon>
        <taxon>Neoteleostei</taxon>
        <taxon>Acanthomorphata</taxon>
        <taxon>Ovalentaria</taxon>
        <taxon>Cichlomorphae</taxon>
        <taxon>Cichliformes</taxon>
        <taxon>Cichlidae</taxon>
        <taxon>African cichlids</taxon>
        <taxon>Pseudocrenilabrinae</taxon>
        <taxon>Haplochromini</taxon>
        <taxon>Astatotilapia</taxon>
    </lineage>
</organism>
<reference evidence="3" key="3">
    <citation type="submission" date="2025-08" db="UniProtKB">
        <authorList>
            <consortium name="Ensembl"/>
        </authorList>
    </citation>
    <scope>IDENTIFICATION</scope>
</reference>
<evidence type="ECO:0000313" key="3">
    <source>
        <dbReference type="Ensembl" id="ENSACLP00000078917.1"/>
    </source>
</evidence>
<evidence type="ECO:0000313" key="4">
    <source>
        <dbReference type="Proteomes" id="UP000265100"/>
    </source>
</evidence>
<dbReference type="Ensembl" id="ENSACLT00000050807.1">
    <property type="protein sequence ID" value="ENSACLP00000078917.1"/>
    <property type="gene ID" value="ENSACLG00000017155.2"/>
</dbReference>
<feature type="coiled-coil region" evidence="1">
    <location>
        <begin position="14"/>
        <end position="48"/>
    </location>
</feature>
<feature type="transmembrane region" description="Helical" evidence="2">
    <location>
        <begin position="271"/>
        <end position="296"/>
    </location>
</feature>
<dbReference type="InterPro" id="IPR038929">
    <property type="entry name" value="CCDC13"/>
</dbReference>
<dbReference type="PANTHER" id="PTHR31935:SF1">
    <property type="entry name" value="COILED-COIL DOMAIN-CONTAINING PROTEIN 13"/>
    <property type="match status" value="1"/>
</dbReference>
<evidence type="ECO:0000256" key="1">
    <source>
        <dbReference type="SAM" id="Coils"/>
    </source>
</evidence>
<protein>
    <recommendedName>
        <fullName evidence="5">Coiled-coil domain containing 13</fullName>
    </recommendedName>
</protein>
<dbReference type="GO" id="GO:0031122">
    <property type="term" value="P:cytoplasmic microtubule organization"/>
    <property type="evidence" value="ECO:0007669"/>
    <property type="project" value="TreeGrafter"/>
</dbReference>
<dbReference type="GO" id="GO:1905515">
    <property type="term" value="P:non-motile cilium assembly"/>
    <property type="evidence" value="ECO:0007669"/>
    <property type="project" value="TreeGrafter"/>
</dbReference>
<proteinExistence type="predicted"/>
<sequence length="330" mass="37425">HMAATNPFKESALVKSLQEKLATTQLKVTEYRNQVQSAKQELKMAQKVLISEIGEEVNLQQLLSCPGSFRGRAQQILALQTRVRELEQQLNKSTQQRQSSVLSGEEEFLGMGVLQKTPPQERNVNYIRTIEKEKRVALERLSVDYEALLKEHKDVKQKLEASKARSKTLSAEVKILKHQISTLMEKGKHDDEFVAALMKQQAQMQMVLKQLSEKQNVQSKVMQQSVGQQLSNIPSEHSAIIQRFKEILAEKDAIIKKLQKKQQFSDKLNNYLRLTLGCTVIGVLMTVMLNTSVFLWDFCLPPSNVLFFSSISKFGHKLVLPAVGSGIEFT</sequence>
<dbReference type="Proteomes" id="UP000265100">
    <property type="component" value="Chromosome 18"/>
</dbReference>
<reference evidence="4" key="2">
    <citation type="submission" date="2023-03" db="EMBL/GenBank/DDBJ databases">
        <authorList>
            <consortium name="Wellcome Sanger Institute Data Sharing"/>
        </authorList>
    </citation>
    <scope>NUCLEOTIDE SEQUENCE [LARGE SCALE GENOMIC DNA]</scope>
</reference>
<dbReference type="GeneTree" id="ENSGT00390000000596"/>
<keyword evidence="1" id="KW-0175">Coiled coil</keyword>
<evidence type="ECO:0008006" key="5">
    <source>
        <dbReference type="Google" id="ProtNLM"/>
    </source>
</evidence>
<evidence type="ECO:0000256" key="2">
    <source>
        <dbReference type="SAM" id="Phobius"/>
    </source>
</evidence>
<keyword evidence="2" id="KW-1133">Transmembrane helix</keyword>
<keyword evidence="2" id="KW-0472">Membrane</keyword>
<dbReference type="GO" id="GO:0034451">
    <property type="term" value="C:centriolar satellite"/>
    <property type="evidence" value="ECO:0007669"/>
    <property type="project" value="TreeGrafter"/>
</dbReference>
<dbReference type="PANTHER" id="PTHR31935">
    <property type="entry name" value="COILED-COIL DOMAIN-CONTAINING PROTEIN 13"/>
    <property type="match status" value="1"/>
</dbReference>